<organism evidence="1">
    <name type="scientific">Micrococcus phage Kurnik</name>
    <dbReference type="NCBI Taxonomy" id="3092208"/>
    <lineage>
        <taxon>Viruses</taxon>
        <taxon>Duplodnaviria</taxon>
        <taxon>Heunggongvirae</taxon>
        <taxon>Uroviricota</taxon>
        <taxon>Caudoviricetes</taxon>
    </lineage>
</organism>
<name>A0AAU6R6A9_9CAUD</name>
<accession>A0AAU6R6A9</accession>
<proteinExistence type="predicted"/>
<dbReference type="EMBL" id="OR756649">
    <property type="protein sequence ID" value="WZE63514.1"/>
    <property type="molecule type" value="Genomic_DNA"/>
</dbReference>
<protein>
    <submittedName>
        <fullName evidence="1">Uncharacterized protein</fullName>
    </submittedName>
</protein>
<sequence length="106" mass="11800">MYRRHPRGSVSRTTIGRFGEMGYVGSSDIERKWVARCDAHLEDKFFDTRREAQTAKSQEFCATCGETVETAEYESTDTGEVEIIPPVALDLSPKPATAHITSQEAS</sequence>
<evidence type="ECO:0000313" key="1">
    <source>
        <dbReference type="EMBL" id="WZE63514.1"/>
    </source>
</evidence>
<reference evidence="1" key="1">
    <citation type="submission" date="2023-10" db="EMBL/GenBank/DDBJ databases">
        <title>Two new lytic phages for Micrococcus sp. strain 1402.</title>
        <authorList>
            <person name="Petrzik K."/>
        </authorList>
    </citation>
    <scope>NUCLEOTIDE SEQUENCE</scope>
</reference>